<dbReference type="Pfam" id="PF03447">
    <property type="entry name" value="NAD_binding_3"/>
    <property type="match status" value="1"/>
</dbReference>
<evidence type="ECO:0000256" key="4">
    <source>
        <dbReference type="ARBA" id="ARBA00013213"/>
    </source>
</evidence>
<evidence type="ECO:0000256" key="2">
    <source>
        <dbReference type="ARBA" id="ARBA00005062"/>
    </source>
</evidence>
<dbReference type="Pfam" id="PF00742">
    <property type="entry name" value="Homoserine_dh"/>
    <property type="match status" value="1"/>
</dbReference>
<feature type="domain" description="Aspartate/homoserine dehydrogenase NAD-binding" evidence="13">
    <location>
        <begin position="10"/>
        <end position="120"/>
    </location>
</feature>
<dbReference type="Proteomes" id="UP001172083">
    <property type="component" value="Unassembled WGS sequence"/>
</dbReference>
<comment type="catalytic activity">
    <reaction evidence="10">
        <text>L-homoserine + NADP(+) = L-aspartate 4-semialdehyde + NADPH + H(+)</text>
        <dbReference type="Rhea" id="RHEA:15761"/>
        <dbReference type="ChEBI" id="CHEBI:15378"/>
        <dbReference type="ChEBI" id="CHEBI:57476"/>
        <dbReference type="ChEBI" id="CHEBI:57783"/>
        <dbReference type="ChEBI" id="CHEBI:58349"/>
        <dbReference type="ChEBI" id="CHEBI:537519"/>
        <dbReference type="EC" id="1.1.1.3"/>
    </reaction>
</comment>
<evidence type="ECO:0000313" key="15">
    <source>
        <dbReference type="Proteomes" id="UP001172083"/>
    </source>
</evidence>
<reference evidence="14" key="1">
    <citation type="submission" date="2023-06" db="EMBL/GenBank/DDBJ databases">
        <title>Genomic of Agaribacillus aureum.</title>
        <authorList>
            <person name="Wang G."/>
        </authorList>
    </citation>
    <scope>NUCLEOTIDE SEQUENCE</scope>
    <source>
        <strain evidence="14">BMA12</strain>
    </source>
</reference>
<dbReference type="NCBIfam" id="NF004976">
    <property type="entry name" value="PRK06349.1"/>
    <property type="match status" value="1"/>
</dbReference>
<keyword evidence="7 10" id="KW-0791">Threonine biosynthesis</keyword>
<dbReference type="Gene3D" id="3.30.360.10">
    <property type="entry name" value="Dihydrodipicolinate Reductase, domain 2"/>
    <property type="match status" value="1"/>
</dbReference>
<keyword evidence="8 10" id="KW-0560">Oxidoreductase</keyword>
<evidence type="ECO:0000256" key="6">
    <source>
        <dbReference type="ARBA" id="ARBA00022605"/>
    </source>
</evidence>
<evidence type="ECO:0000256" key="10">
    <source>
        <dbReference type="RuleBase" id="RU000579"/>
    </source>
</evidence>
<evidence type="ECO:0000313" key="14">
    <source>
        <dbReference type="EMBL" id="MDN5215728.1"/>
    </source>
</evidence>
<keyword evidence="15" id="KW-1185">Reference proteome</keyword>
<evidence type="ECO:0000256" key="5">
    <source>
        <dbReference type="ARBA" id="ARBA00013376"/>
    </source>
</evidence>
<dbReference type="SUPFAM" id="SSF51735">
    <property type="entry name" value="NAD(P)-binding Rossmann-fold domains"/>
    <property type="match status" value="1"/>
</dbReference>
<comment type="pathway">
    <text evidence="1 10">Amino-acid biosynthesis; L-threonine biosynthesis; L-threonine from L-aspartate: step 3/5.</text>
</comment>
<gene>
    <name evidence="14" type="ORF">QQ020_26860</name>
</gene>
<evidence type="ECO:0000256" key="8">
    <source>
        <dbReference type="ARBA" id="ARBA00023002"/>
    </source>
</evidence>
<dbReference type="InterPro" id="IPR005106">
    <property type="entry name" value="Asp/hSer_DH_NAD-bd"/>
</dbReference>
<comment type="pathway">
    <text evidence="2 10">Amino-acid biosynthesis; L-methionine biosynthesis via de novo pathway; L-homoserine from L-aspartate: step 3/3.</text>
</comment>
<dbReference type="SUPFAM" id="SSF55347">
    <property type="entry name" value="Glyceraldehyde-3-phosphate dehydrogenase-like, C-terminal domain"/>
    <property type="match status" value="1"/>
</dbReference>
<feature type="domain" description="Homoserine dehydrogenase catalytic" evidence="12">
    <location>
        <begin position="128"/>
        <end position="307"/>
    </location>
</feature>
<dbReference type="PANTHER" id="PTHR43331">
    <property type="entry name" value="HOMOSERINE DEHYDROGENASE"/>
    <property type="match status" value="1"/>
</dbReference>
<evidence type="ECO:0000256" key="11">
    <source>
        <dbReference type="RuleBase" id="RU004171"/>
    </source>
</evidence>
<comment type="similarity">
    <text evidence="3 11">Belongs to the homoserine dehydrogenase family.</text>
</comment>
<sequence>MKKKKVALFGFGCVGQGLYDIIQQENNLPFEISKICVKDPQKKRDLPNNIFTYNKHEILDDQEIDIIAEAISDDDEALEIARLGLRNGKNIISASKKMLAENLTELIELEKNSQGSIIYEASVCGSIPILRTLQDYYKNSSIYGLFGILNGSSNYILSKITGEGLTYQVALKQAQELGFAEIDPSLDVGGFDASNKLCILARHGFQLPLGTSDIFQFGIQRISEHEISYAVKKDYKIKQVALLRKTTGGRYLTMVMPAYIQEDSPLYQIDNEYNGVLLQSNFMGEQLFTGKGAGGHPTGWAMFSDLLAMTNGYHYSYNAGSRDDTGLSDEDFSLNIYLRCESDTVLKELDFDLLEDLSLGTSYRFVYGSVRLSNLQKFKSSEHFNAVFLTLDLQHLLDQLERPSEKSSVVNEIA</sequence>
<name>A0ABT8LD68_9BACT</name>
<evidence type="ECO:0000256" key="9">
    <source>
        <dbReference type="ARBA" id="ARBA00023167"/>
    </source>
</evidence>
<dbReference type="Gene3D" id="3.40.50.720">
    <property type="entry name" value="NAD(P)-binding Rossmann-like Domain"/>
    <property type="match status" value="1"/>
</dbReference>
<evidence type="ECO:0000259" key="13">
    <source>
        <dbReference type="Pfam" id="PF03447"/>
    </source>
</evidence>
<evidence type="ECO:0000256" key="3">
    <source>
        <dbReference type="ARBA" id="ARBA00006753"/>
    </source>
</evidence>
<evidence type="ECO:0000256" key="1">
    <source>
        <dbReference type="ARBA" id="ARBA00005056"/>
    </source>
</evidence>
<evidence type="ECO:0000259" key="12">
    <source>
        <dbReference type="Pfam" id="PF00742"/>
    </source>
</evidence>
<dbReference type="InterPro" id="IPR001342">
    <property type="entry name" value="HDH_cat"/>
</dbReference>
<dbReference type="EC" id="1.1.1.3" evidence="4 10"/>
<proteinExistence type="inferred from homology"/>
<comment type="caution">
    <text evidence="14">The sequence shown here is derived from an EMBL/GenBank/DDBJ whole genome shotgun (WGS) entry which is preliminary data.</text>
</comment>
<keyword evidence="10" id="KW-0521">NADP</keyword>
<dbReference type="GO" id="GO:0004412">
    <property type="term" value="F:homoserine dehydrogenase activity"/>
    <property type="evidence" value="ECO:0007669"/>
    <property type="project" value="UniProtKB-EC"/>
</dbReference>
<dbReference type="RefSeq" id="WP_346761066.1">
    <property type="nucleotide sequence ID" value="NZ_JAUJEB010000007.1"/>
</dbReference>
<dbReference type="InterPro" id="IPR036291">
    <property type="entry name" value="NAD(P)-bd_dom_sf"/>
</dbReference>
<dbReference type="InterPro" id="IPR019811">
    <property type="entry name" value="HDH_CS"/>
</dbReference>
<dbReference type="EMBL" id="JAUJEB010000007">
    <property type="protein sequence ID" value="MDN5215728.1"/>
    <property type="molecule type" value="Genomic_DNA"/>
</dbReference>
<evidence type="ECO:0000256" key="7">
    <source>
        <dbReference type="ARBA" id="ARBA00022697"/>
    </source>
</evidence>
<dbReference type="PANTHER" id="PTHR43331:SF1">
    <property type="entry name" value="HOMOSERINE DEHYDROGENASE"/>
    <property type="match status" value="1"/>
</dbReference>
<dbReference type="Gene3D" id="3.30.70.260">
    <property type="match status" value="1"/>
</dbReference>
<protein>
    <recommendedName>
        <fullName evidence="5 10">Homoserine dehydrogenase</fullName>
        <ecNumber evidence="4 10">1.1.1.3</ecNumber>
    </recommendedName>
</protein>
<dbReference type="PROSITE" id="PS01042">
    <property type="entry name" value="HOMOSER_DHGENASE"/>
    <property type="match status" value="1"/>
</dbReference>
<accession>A0ABT8LD68</accession>
<organism evidence="14 15">
    <name type="scientific">Agaribacillus aureus</name>
    <dbReference type="NCBI Taxonomy" id="3051825"/>
    <lineage>
        <taxon>Bacteria</taxon>
        <taxon>Pseudomonadati</taxon>
        <taxon>Bacteroidota</taxon>
        <taxon>Cytophagia</taxon>
        <taxon>Cytophagales</taxon>
        <taxon>Splendidivirgaceae</taxon>
        <taxon>Agaribacillus</taxon>
    </lineage>
</organism>
<keyword evidence="6 10" id="KW-0028">Amino-acid biosynthesis</keyword>
<keyword evidence="9 10" id="KW-0486">Methionine biosynthesis</keyword>